<dbReference type="PIRSF" id="PIRSF006092">
    <property type="entry name" value="GreA_GreB"/>
    <property type="match status" value="1"/>
</dbReference>
<dbReference type="HAMAP" id="MF_00930">
    <property type="entry name" value="GreB"/>
    <property type="match status" value="1"/>
</dbReference>
<dbReference type="EMBL" id="FZOA01000002">
    <property type="protein sequence ID" value="SNR69714.1"/>
    <property type="molecule type" value="Genomic_DNA"/>
</dbReference>
<dbReference type="InterPro" id="IPR018151">
    <property type="entry name" value="TF_GreA/GreB_CS"/>
</dbReference>
<accession>A0A238YGH1</accession>
<dbReference type="PROSITE" id="PS00830">
    <property type="entry name" value="GREAB_2"/>
    <property type="match status" value="1"/>
</dbReference>
<feature type="domain" description="Transcription elongation factor GreA/GreB N-terminal" evidence="6">
    <location>
        <begin position="6"/>
        <end position="76"/>
    </location>
</feature>
<reference evidence="8" key="1">
    <citation type="submission" date="2017-06" db="EMBL/GenBank/DDBJ databases">
        <authorList>
            <person name="Varghese N."/>
            <person name="Submissions S."/>
        </authorList>
    </citation>
    <scope>NUCLEOTIDE SEQUENCE [LARGE SCALE GENOMIC DNA]</scope>
    <source>
        <strain evidence="8">Ca-68</strain>
    </source>
</reference>
<evidence type="ECO:0000259" key="5">
    <source>
        <dbReference type="Pfam" id="PF01272"/>
    </source>
</evidence>
<dbReference type="InterPro" id="IPR023459">
    <property type="entry name" value="Tscrpt_elong_fac_GreA/B_fam"/>
</dbReference>
<organism evidence="7 8">
    <name type="scientific">Methylobacillus rhizosphaerae</name>
    <dbReference type="NCBI Taxonomy" id="551994"/>
    <lineage>
        <taxon>Bacteria</taxon>
        <taxon>Pseudomonadati</taxon>
        <taxon>Pseudomonadota</taxon>
        <taxon>Betaproteobacteria</taxon>
        <taxon>Nitrosomonadales</taxon>
        <taxon>Methylophilaceae</taxon>
        <taxon>Methylobacillus</taxon>
    </lineage>
</organism>
<keyword evidence="8" id="KW-1185">Reference proteome</keyword>
<dbReference type="InterPro" id="IPR022691">
    <property type="entry name" value="Tscrpt_elong_fac_GreA/B_N"/>
</dbReference>
<comment type="function">
    <text evidence="4">Necessary for efficient RNA polymerase transcription elongation past template-encoded arresting sites. The arresting sites in DNA have the property of trapping a certain fraction of elongating RNA polymerases that pass through, resulting in locked ternary complexes. Cleavage of the nascent transcript by cleavage factors such as GreA or GreB allows the resumption of elongation from the new 3'terminus. GreB releases sequences of up to 9 nucleotides in length.</text>
</comment>
<dbReference type="GO" id="GO:0003677">
    <property type="term" value="F:DNA binding"/>
    <property type="evidence" value="ECO:0007669"/>
    <property type="project" value="UniProtKB-UniRule"/>
</dbReference>
<dbReference type="FunFam" id="3.10.50.30:FF:000001">
    <property type="entry name" value="Transcription elongation factor GreA"/>
    <property type="match status" value="1"/>
</dbReference>
<dbReference type="NCBIfam" id="NF002506">
    <property type="entry name" value="PRK01885.1"/>
    <property type="match status" value="1"/>
</dbReference>
<feature type="domain" description="Transcription elongation factor GreA/GreB C-terminal" evidence="5">
    <location>
        <begin position="86"/>
        <end position="159"/>
    </location>
</feature>
<dbReference type="InterPro" id="IPR001437">
    <property type="entry name" value="Tscrpt_elong_fac_GreA/B_C"/>
</dbReference>
<dbReference type="Pfam" id="PF03449">
    <property type="entry name" value="GreA_GreB_N"/>
    <property type="match status" value="1"/>
</dbReference>
<protein>
    <recommendedName>
        <fullName evidence="4">Transcription elongation factor GreB</fullName>
    </recommendedName>
    <alternativeName>
        <fullName evidence="4">Transcript cleavage factor GreB</fullName>
    </alternativeName>
</protein>
<dbReference type="Proteomes" id="UP000198305">
    <property type="component" value="Unassembled WGS sequence"/>
</dbReference>
<dbReference type="InterPro" id="IPR036805">
    <property type="entry name" value="Tscrpt_elong_fac_GreA/B_N_sf"/>
</dbReference>
<dbReference type="InterPro" id="IPR036953">
    <property type="entry name" value="GreA/GreB_C_sf"/>
</dbReference>
<keyword evidence="3 4" id="KW-0804">Transcription</keyword>
<evidence type="ECO:0000313" key="7">
    <source>
        <dbReference type="EMBL" id="SNR69714.1"/>
    </source>
</evidence>
<sequence>MADQKNYITPEGYARLKDEFEQLYKIERPKVVSDVSWAAGNGDRSENGDYIYGKKRLRQIDSRLRFLMKRMDIAVVVDPQTQQDLEKIYFGAWVELYSLDKDSEHHYRIVGQDELDPGKGYISWISPLARAMLGKQPGDVIRVATPAGEESFEVVDVSYHAPDIG</sequence>
<dbReference type="SUPFAM" id="SSF54534">
    <property type="entry name" value="FKBP-like"/>
    <property type="match status" value="1"/>
</dbReference>
<dbReference type="Gene3D" id="1.10.287.180">
    <property type="entry name" value="Transcription elongation factor, GreA/GreB, N-terminal domain"/>
    <property type="match status" value="1"/>
</dbReference>
<evidence type="ECO:0000259" key="6">
    <source>
        <dbReference type="Pfam" id="PF03449"/>
    </source>
</evidence>
<keyword evidence="1 4" id="KW-0805">Transcription regulation</keyword>
<dbReference type="PANTHER" id="PTHR30437">
    <property type="entry name" value="TRANSCRIPTION ELONGATION FACTOR GREA"/>
    <property type="match status" value="1"/>
</dbReference>
<dbReference type="Gene3D" id="3.10.50.30">
    <property type="entry name" value="Transcription elongation factor, GreA/GreB, C-terminal domain"/>
    <property type="match status" value="1"/>
</dbReference>
<dbReference type="SUPFAM" id="SSF46557">
    <property type="entry name" value="GreA transcript cleavage protein, N-terminal domain"/>
    <property type="match status" value="1"/>
</dbReference>
<evidence type="ECO:0000256" key="2">
    <source>
        <dbReference type="ARBA" id="ARBA00023125"/>
    </source>
</evidence>
<evidence type="ECO:0000256" key="1">
    <source>
        <dbReference type="ARBA" id="ARBA00023015"/>
    </source>
</evidence>
<dbReference type="InterPro" id="IPR006358">
    <property type="entry name" value="Tscrpt_elong_fac_GreB"/>
</dbReference>
<dbReference type="AlphaFoldDB" id="A0A238YGH1"/>
<evidence type="ECO:0000313" key="8">
    <source>
        <dbReference type="Proteomes" id="UP000198305"/>
    </source>
</evidence>
<comment type="similarity">
    <text evidence="4">Belongs to the GreA/GreB family. GreB subfamily.</text>
</comment>
<proteinExistence type="inferred from homology"/>
<dbReference type="HAMAP" id="MF_00105">
    <property type="entry name" value="GreA_GreB"/>
    <property type="match status" value="1"/>
</dbReference>
<dbReference type="Pfam" id="PF01272">
    <property type="entry name" value="GreA_GreB"/>
    <property type="match status" value="1"/>
</dbReference>
<keyword evidence="7" id="KW-0648">Protein biosynthesis</keyword>
<dbReference type="GO" id="GO:0070063">
    <property type="term" value="F:RNA polymerase binding"/>
    <property type="evidence" value="ECO:0007669"/>
    <property type="project" value="InterPro"/>
</dbReference>
<dbReference type="NCBIfam" id="TIGR01461">
    <property type="entry name" value="greB"/>
    <property type="match status" value="1"/>
</dbReference>
<dbReference type="GO" id="GO:0006354">
    <property type="term" value="P:DNA-templated transcription elongation"/>
    <property type="evidence" value="ECO:0007669"/>
    <property type="project" value="TreeGrafter"/>
</dbReference>
<evidence type="ECO:0000256" key="3">
    <source>
        <dbReference type="ARBA" id="ARBA00023163"/>
    </source>
</evidence>
<dbReference type="GO" id="GO:0003746">
    <property type="term" value="F:translation elongation factor activity"/>
    <property type="evidence" value="ECO:0007669"/>
    <property type="project" value="UniProtKB-KW"/>
</dbReference>
<keyword evidence="2 4" id="KW-0238">DNA-binding</keyword>
<dbReference type="FunFam" id="1.10.287.180:FF:000001">
    <property type="entry name" value="Transcription elongation factor GreA"/>
    <property type="match status" value="1"/>
</dbReference>
<dbReference type="PANTHER" id="PTHR30437:SF6">
    <property type="entry name" value="TRANSCRIPTION ELONGATION FACTOR GREB"/>
    <property type="match status" value="1"/>
</dbReference>
<dbReference type="GO" id="GO:0032784">
    <property type="term" value="P:regulation of DNA-templated transcription elongation"/>
    <property type="evidence" value="ECO:0007669"/>
    <property type="project" value="UniProtKB-UniRule"/>
</dbReference>
<dbReference type="RefSeq" id="WP_089374704.1">
    <property type="nucleotide sequence ID" value="NZ_FZOA01000002.1"/>
</dbReference>
<dbReference type="InterPro" id="IPR028624">
    <property type="entry name" value="Tscrpt_elong_fac_GreA/B"/>
</dbReference>
<dbReference type="OrthoDB" id="5511940at2"/>
<gene>
    <name evidence="4" type="primary">greB</name>
    <name evidence="7" type="ORF">SAMN05192560_0552</name>
</gene>
<keyword evidence="7" id="KW-0251">Elongation factor</keyword>
<name>A0A238YGH1_9PROT</name>
<evidence type="ECO:0000256" key="4">
    <source>
        <dbReference type="HAMAP-Rule" id="MF_00930"/>
    </source>
</evidence>